<proteinExistence type="predicted"/>
<evidence type="ECO:0000313" key="3">
    <source>
        <dbReference type="Proteomes" id="UP001296943"/>
    </source>
</evidence>
<dbReference type="Proteomes" id="UP001296943">
    <property type="component" value="Unassembled WGS sequence"/>
</dbReference>
<name>A0ABS2N250_9BACI</name>
<keyword evidence="1" id="KW-1133">Transmembrane helix</keyword>
<dbReference type="EMBL" id="JAFBDR010000015">
    <property type="protein sequence ID" value="MBM7572200.1"/>
    <property type="molecule type" value="Genomic_DNA"/>
</dbReference>
<gene>
    <name evidence="2" type="ORF">JOC48_002703</name>
</gene>
<dbReference type="SUPFAM" id="SSF48452">
    <property type="entry name" value="TPR-like"/>
    <property type="match status" value="1"/>
</dbReference>
<dbReference type="InterPro" id="IPR011990">
    <property type="entry name" value="TPR-like_helical_dom_sf"/>
</dbReference>
<evidence type="ECO:0000256" key="1">
    <source>
        <dbReference type="SAM" id="Phobius"/>
    </source>
</evidence>
<evidence type="ECO:0000313" key="2">
    <source>
        <dbReference type="EMBL" id="MBM7572200.1"/>
    </source>
</evidence>
<accession>A0ABS2N250</accession>
<keyword evidence="1" id="KW-0472">Membrane</keyword>
<keyword evidence="1" id="KW-0812">Transmembrane</keyword>
<sequence length="354" mass="40776">MIKGKENTFWWYLPLIAFIIILISVGAYYLFLEKQVDNAKQQYDIGEKKALLGEYEDALLAFKSANDFKEQFPSAIENEKFMKVAITIKDELKQADKLLEDNQYQQSLQLISTAEGRLKDYDGELVSILQHEINRKRHDAQIQQLNVRLASDPPIDELKTLLWEAEAIQSEDAEEIASSIREQIVAYVFSTASEQLSNKQYTDARNTVQDGLEYVPNSEKLKSFKTTIEKEKTAFETAQQQRIEQAIIAAEEEREINKNDAVELLDIKVLQDEQKNLVVTGDLKSVATVPIHTVSVDYVLLDPDENEILSNEVYVYPETLYPEEEGKFDYTHFDIGNENMNLKVKIEKISWFLD</sequence>
<reference evidence="2 3" key="1">
    <citation type="submission" date="2021-01" db="EMBL/GenBank/DDBJ databases">
        <title>Genomic Encyclopedia of Type Strains, Phase IV (KMG-IV): sequencing the most valuable type-strain genomes for metagenomic binning, comparative biology and taxonomic classification.</title>
        <authorList>
            <person name="Goeker M."/>
        </authorList>
    </citation>
    <scope>NUCLEOTIDE SEQUENCE [LARGE SCALE GENOMIC DNA]</scope>
    <source>
        <strain evidence="2 3">DSM 23711</strain>
    </source>
</reference>
<organism evidence="2 3">
    <name type="scientific">Aquibacillus albus</name>
    <dbReference type="NCBI Taxonomy" id="1168171"/>
    <lineage>
        <taxon>Bacteria</taxon>
        <taxon>Bacillati</taxon>
        <taxon>Bacillota</taxon>
        <taxon>Bacilli</taxon>
        <taxon>Bacillales</taxon>
        <taxon>Bacillaceae</taxon>
        <taxon>Aquibacillus</taxon>
    </lineage>
</organism>
<feature type="transmembrane region" description="Helical" evidence="1">
    <location>
        <begin position="9"/>
        <end position="31"/>
    </location>
</feature>
<keyword evidence="3" id="KW-1185">Reference proteome</keyword>
<comment type="caution">
    <text evidence="2">The sequence shown here is derived from an EMBL/GenBank/DDBJ whole genome shotgun (WGS) entry which is preliminary data.</text>
</comment>
<protein>
    <submittedName>
        <fullName evidence="2">Uncharacterized protein</fullName>
    </submittedName>
</protein>